<dbReference type="GO" id="GO:0005634">
    <property type="term" value="C:nucleus"/>
    <property type="evidence" value="ECO:0007669"/>
    <property type="project" value="TreeGrafter"/>
</dbReference>
<sequence length="340" mass="37575">MHICLRRIIFERLSALGLTQLRLPRTAGPKEKHIPILASNDLEARERIILVLNEASQDLGIFAWRDTRSERGGLAVGSAIDFVKEVMCHASNPCPKGKATADIVKDELQEVEEVVQSAETAARIVYQDVSDSPGIVIANPGQLIWHRRGKQAMTLTSWFSLPRKSAVHGPMLVHEVHNRVPGHEDYAAHLGSVFKDVVDPLIFGRPDGGKLPAIDIIALTDGALELVRFLDDHWSRYESFISAIALGGPLHNSNTITNSAFRKFLSRRARAYVISHLPAGTPIDGAFYGCNTYSSGEAEIAECVMGKSYPMMLDFFDEVAMNPEGYANPEVLIFENENEE</sequence>
<dbReference type="EMBL" id="KV407467">
    <property type="protein sequence ID" value="KZF19297.1"/>
    <property type="molecule type" value="Genomic_DNA"/>
</dbReference>
<keyword evidence="3" id="KW-1185">Reference proteome</keyword>
<dbReference type="PANTHER" id="PTHR21357">
    <property type="entry name" value="FAM172 FAMILY PROTEIN HOMOLOG CG10038"/>
    <property type="match status" value="1"/>
</dbReference>
<gene>
    <name evidence="2" type="ORF">L228DRAFT_251425</name>
</gene>
<dbReference type="PANTHER" id="PTHR21357:SF4">
    <property type="entry name" value="FAM172 FAMILY PROTEIN HOMOLOG CG10038"/>
    <property type="match status" value="1"/>
</dbReference>
<dbReference type="GeneID" id="28898693"/>
<feature type="domain" description="Arb2" evidence="1">
    <location>
        <begin position="4"/>
        <end position="278"/>
    </location>
</feature>
<name>A0A164ZN13_XYLHT</name>
<dbReference type="AlphaFoldDB" id="A0A164ZN13"/>
<protein>
    <recommendedName>
        <fullName evidence="1">Arb2 domain-containing protein</fullName>
    </recommendedName>
</protein>
<dbReference type="GO" id="GO:0035197">
    <property type="term" value="F:siRNA binding"/>
    <property type="evidence" value="ECO:0007669"/>
    <property type="project" value="TreeGrafter"/>
</dbReference>
<evidence type="ECO:0000313" key="2">
    <source>
        <dbReference type="EMBL" id="KZF19297.1"/>
    </source>
</evidence>
<organism evidence="2 3">
    <name type="scientific">Xylona heveae (strain CBS 132557 / TC161)</name>
    <dbReference type="NCBI Taxonomy" id="1328760"/>
    <lineage>
        <taxon>Eukaryota</taxon>
        <taxon>Fungi</taxon>
        <taxon>Dikarya</taxon>
        <taxon>Ascomycota</taxon>
        <taxon>Pezizomycotina</taxon>
        <taxon>Xylonomycetes</taxon>
        <taxon>Xylonales</taxon>
        <taxon>Xylonaceae</taxon>
        <taxon>Xylona</taxon>
    </lineage>
</organism>
<proteinExistence type="predicted"/>
<dbReference type="InterPro" id="IPR048263">
    <property type="entry name" value="Arb2"/>
</dbReference>
<dbReference type="OrthoDB" id="421951at2759"/>
<dbReference type="InterPro" id="IPR053858">
    <property type="entry name" value="Arb2_dom"/>
</dbReference>
<dbReference type="RefSeq" id="XP_018184852.1">
    <property type="nucleotide sequence ID" value="XM_018333556.1"/>
</dbReference>
<dbReference type="OMA" id="HGCNCYS"/>
<reference evidence="2 3" key="1">
    <citation type="journal article" date="2016" name="Fungal Biol.">
        <title>The genome of Xylona heveae provides a window into fungal endophytism.</title>
        <authorList>
            <person name="Gazis R."/>
            <person name="Kuo A."/>
            <person name="Riley R."/>
            <person name="LaButti K."/>
            <person name="Lipzen A."/>
            <person name="Lin J."/>
            <person name="Amirebrahimi M."/>
            <person name="Hesse C.N."/>
            <person name="Spatafora J.W."/>
            <person name="Henrissat B."/>
            <person name="Hainaut M."/>
            <person name="Grigoriev I.V."/>
            <person name="Hibbett D.S."/>
        </authorList>
    </citation>
    <scope>NUCLEOTIDE SEQUENCE [LARGE SCALE GENOMIC DNA]</scope>
    <source>
        <strain evidence="2 3">TC161</strain>
    </source>
</reference>
<evidence type="ECO:0000259" key="1">
    <source>
        <dbReference type="Pfam" id="PF22749"/>
    </source>
</evidence>
<dbReference type="Proteomes" id="UP000076632">
    <property type="component" value="Unassembled WGS sequence"/>
</dbReference>
<dbReference type="STRING" id="1328760.A0A164ZN13"/>
<dbReference type="Pfam" id="PF22749">
    <property type="entry name" value="Arb2"/>
    <property type="match status" value="1"/>
</dbReference>
<evidence type="ECO:0000313" key="3">
    <source>
        <dbReference type="Proteomes" id="UP000076632"/>
    </source>
</evidence>
<dbReference type="GO" id="GO:0031048">
    <property type="term" value="P:regulatory ncRNA-mediated heterochromatin formation"/>
    <property type="evidence" value="ECO:0007669"/>
    <property type="project" value="TreeGrafter"/>
</dbReference>
<accession>A0A164ZN13</accession>
<dbReference type="InParanoid" id="A0A164ZN13"/>